<keyword evidence="4 5" id="KW-0808">Transferase</keyword>
<evidence type="ECO:0000256" key="5">
    <source>
        <dbReference type="HAMAP-Rule" id="MF_01984"/>
    </source>
</evidence>
<feature type="binding site" evidence="5">
    <location>
        <position position="37"/>
    </location>
    <ligand>
        <name>FMN</name>
        <dbReference type="ChEBI" id="CHEBI:58210"/>
    </ligand>
</feature>
<dbReference type="GO" id="GO:0106141">
    <property type="term" value="F:flavin prenyltransferase activity"/>
    <property type="evidence" value="ECO:0007669"/>
    <property type="project" value="UniProtKB-EC"/>
</dbReference>
<proteinExistence type="inferred from homology"/>
<feature type="binding site" evidence="5">
    <location>
        <begin position="114"/>
        <end position="117"/>
    </location>
    <ligand>
        <name>FMN</name>
        <dbReference type="ChEBI" id="CHEBI:58210"/>
    </ligand>
</feature>
<dbReference type="EMBL" id="CP036261">
    <property type="protein sequence ID" value="QDS89759.1"/>
    <property type="molecule type" value="Genomic_DNA"/>
</dbReference>
<dbReference type="OrthoDB" id="9781577at2"/>
<feature type="binding site" evidence="5">
    <location>
        <position position="179"/>
    </location>
    <ligand>
        <name>dimethylallyl phosphate</name>
        <dbReference type="ChEBI" id="CHEBI:88052"/>
    </ligand>
</feature>
<keyword evidence="8" id="KW-1185">Reference proteome</keyword>
<evidence type="ECO:0000313" key="8">
    <source>
        <dbReference type="Proteomes" id="UP000319557"/>
    </source>
</evidence>
<evidence type="ECO:0000313" key="7">
    <source>
        <dbReference type="EMBL" id="QDS89759.1"/>
    </source>
</evidence>
<evidence type="ECO:0000256" key="1">
    <source>
        <dbReference type="ARBA" id="ARBA00022602"/>
    </source>
</evidence>
<organism evidence="7 8">
    <name type="scientific">Rosistilla ulvae</name>
    <dbReference type="NCBI Taxonomy" id="1930277"/>
    <lineage>
        <taxon>Bacteria</taxon>
        <taxon>Pseudomonadati</taxon>
        <taxon>Planctomycetota</taxon>
        <taxon>Planctomycetia</taxon>
        <taxon>Pirellulales</taxon>
        <taxon>Pirellulaceae</taxon>
        <taxon>Rosistilla</taxon>
    </lineage>
</organism>
<evidence type="ECO:0000259" key="6">
    <source>
        <dbReference type="Pfam" id="PF02441"/>
    </source>
</evidence>
<dbReference type="Gene3D" id="3.40.50.1950">
    <property type="entry name" value="Flavin prenyltransferase-like"/>
    <property type="match status" value="1"/>
</dbReference>
<sequence>MTRPLVVAITGGSGAVYAVRLLQVLLAGGREVFLMLSRSGADVIRQELNLELNLSAAGFDAEPLVTYRSPWSESVPELPDDWRERLTYAAIDDYFSPIASGSFLTDGMVVCPCSGSTLSSIARAASSNLVHRAAEVHLKERRSLVLVTRETPLSVIALENMTLAAKAGATLLPAMPGWYHGVRGLDDLVDFIVARILDQLGVENHLMQRWGEA</sequence>
<gene>
    <name evidence="5" type="primary">ubiX</name>
    <name evidence="7" type="ORF">EC9_39590</name>
</gene>
<keyword evidence="7" id="KW-0456">Lyase</keyword>
<dbReference type="RefSeq" id="WP_145347672.1">
    <property type="nucleotide sequence ID" value="NZ_CP036261.1"/>
</dbReference>
<dbReference type="Proteomes" id="UP000319557">
    <property type="component" value="Chromosome"/>
</dbReference>
<evidence type="ECO:0000256" key="2">
    <source>
        <dbReference type="ARBA" id="ARBA00022630"/>
    </source>
</evidence>
<evidence type="ECO:0000256" key="4">
    <source>
        <dbReference type="ARBA" id="ARBA00022679"/>
    </source>
</evidence>
<keyword evidence="3 5" id="KW-0288">FMN</keyword>
<dbReference type="GO" id="GO:0016829">
    <property type="term" value="F:lyase activity"/>
    <property type="evidence" value="ECO:0007669"/>
    <property type="project" value="UniProtKB-KW"/>
</dbReference>
<keyword evidence="2 5" id="KW-0285">Flavoprotein</keyword>
<feature type="binding site" evidence="5">
    <location>
        <position position="195"/>
    </location>
    <ligand>
        <name>dimethylallyl phosphate</name>
        <dbReference type="ChEBI" id="CHEBI:88052"/>
    </ligand>
</feature>
<dbReference type="EC" id="2.5.1.129" evidence="5"/>
<comment type="caution">
    <text evidence="5">Lacks conserved residue(s) required for the propagation of feature annotation.</text>
</comment>
<comment type="function">
    <text evidence="5">Flavin prenyltransferase that catalyzes the synthesis of the prenylated FMN cofactor (prenyl-FMN) for 4-hydroxy-3-polyprenylbenzoic acid decarboxylase UbiD. The prenyltransferase is metal-independent and links a dimethylallyl moiety from dimethylallyl monophosphate (DMAP) to the flavin N5 and C6 atoms of FMN.</text>
</comment>
<feature type="binding site" evidence="5">
    <location>
        <begin position="11"/>
        <end position="13"/>
    </location>
    <ligand>
        <name>FMN</name>
        <dbReference type="ChEBI" id="CHEBI:58210"/>
    </ligand>
</feature>
<comment type="similarity">
    <text evidence="5">Belongs to the UbiX/PAD1 family.</text>
</comment>
<dbReference type="KEGG" id="ruv:EC9_39590"/>
<evidence type="ECO:0000256" key="3">
    <source>
        <dbReference type="ARBA" id="ARBA00022643"/>
    </source>
</evidence>
<dbReference type="NCBIfam" id="TIGR00421">
    <property type="entry name" value="ubiX_pad"/>
    <property type="match status" value="1"/>
</dbReference>
<dbReference type="InterPro" id="IPR004507">
    <property type="entry name" value="UbiX-like"/>
</dbReference>
<accession>A0A517M4F9</accession>
<feature type="binding site" evidence="5">
    <location>
        <position position="149"/>
    </location>
    <ligand>
        <name>FMN</name>
        <dbReference type="ChEBI" id="CHEBI:58210"/>
    </ligand>
</feature>
<comment type="catalytic activity">
    <reaction evidence="5">
        <text>dimethylallyl phosphate + FMNH2 = prenylated FMNH2 + phosphate</text>
        <dbReference type="Rhea" id="RHEA:37743"/>
        <dbReference type="ChEBI" id="CHEBI:43474"/>
        <dbReference type="ChEBI" id="CHEBI:57618"/>
        <dbReference type="ChEBI" id="CHEBI:87467"/>
        <dbReference type="ChEBI" id="CHEBI:88052"/>
        <dbReference type="EC" id="2.5.1.129"/>
    </reaction>
</comment>
<name>A0A517M4F9_9BACT</name>
<dbReference type="Pfam" id="PF02441">
    <property type="entry name" value="Flavoprotein"/>
    <property type="match status" value="1"/>
</dbReference>
<protein>
    <recommendedName>
        <fullName evidence="5">Flavin prenyltransferase UbiX</fullName>
        <ecNumber evidence="5">2.5.1.129</ecNumber>
    </recommendedName>
</protein>
<dbReference type="SUPFAM" id="SSF52507">
    <property type="entry name" value="Homo-oligomeric flavin-containing Cys decarboxylases, HFCD"/>
    <property type="match status" value="1"/>
</dbReference>
<dbReference type="HAMAP" id="MF_01984">
    <property type="entry name" value="ubiX_pad"/>
    <property type="match status" value="1"/>
</dbReference>
<dbReference type="InterPro" id="IPR003382">
    <property type="entry name" value="Flavoprotein"/>
</dbReference>
<dbReference type="AlphaFoldDB" id="A0A517M4F9"/>
<dbReference type="InterPro" id="IPR036551">
    <property type="entry name" value="Flavin_trans-like"/>
</dbReference>
<keyword evidence="1 5" id="KW-0637">Prenyltransferase</keyword>
<feature type="domain" description="Flavoprotein" evidence="6">
    <location>
        <begin position="5"/>
        <end position="200"/>
    </location>
</feature>
<reference evidence="7 8" key="1">
    <citation type="submission" date="2019-02" db="EMBL/GenBank/DDBJ databases">
        <title>Deep-cultivation of Planctomycetes and their phenomic and genomic characterization uncovers novel biology.</title>
        <authorList>
            <person name="Wiegand S."/>
            <person name="Jogler M."/>
            <person name="Boedeker C."/>
            <person name="Pinto D."/>
            <person name="Vollmers J."/>
            <person name="Rivas-Marin E."/>
            <person name="Kohn T."/>
            <person name="Peeters S.H."/>
            <person name="Heuer A."/>
            <person name="Rast P."/>
            <person name="Oberbeckmann S."/>
            <person name="Bunk B."/>
            <person name="Jeske O."/>
            <person name="Meyerdierks A."/>
            <person name="Storesund J.E."/>
            <person name="Kallscheuer N."/>
            <person name="Luecker S."/>
            <person name="Lage O.M."/>
            <person name="Pohl T."/>
            <person name="Merkel B.J."/>
            <person name="Hornburger P."/>
            <person name="Mueller R.-W."/>
            <person name="Bruemmer F."/>
            <person name="Labrenz M."/>
            <person name="Spormann A.M."/>
            <person name="Op den Camp H."/>
            <person name="Overmann J."/>
            <person name="Amann R."/>
            <person name="Jetten M.S.M."/>
            <person name="Mascher T."/>
            <person name="Medema M.H."/>
            <person name="Devos D.P."/>
            <person name="Kaster A.-K."/>
            <person name="Ovreas L."/>
            <person name="Rohde M."/>
            <person name="Galperin M.Y."/>
            <person name="Jogler C."/>
        </authorList>
    </citation>
    <scope>NUCLEOTIDE SEQUENCE [LARGE SCALE GENOMIC DNA]</scope>
    <source>
        <strain evidence="7 8">EC9</strain>
    </source>
</reference>